<name>A0A8J7R0T4_9HYPH</name>
<dbReference type="Pfam" id="PF04241">
    <property type="entry name" value="DUF423"/>
    <property type="match status" value="1"/>
</dbReference>
<protein>
    <submittedName>
        <fullName evidence="3">DUF423 domain-containing protein</fullName>
    </submittedName>
</protein>
<keyword evidence="1" id="KW-0472">Membrane</keyword>
<accession>A0A8J7R0T4</accession>
<keyword evidence="1" id="KW-0812">Transmembrane</keyword>
<keyword evidence="2" id="KW-0732">Signal</keyword>
<evidence type="ECO:0000256" key="2">
    <source>
        <dbReference type="SAM" id="SignalP"/>
    </source>
</evidence>
<feature type="transmembrane region" description="Helical" evidence="1">
    <location>
        <begin position="34"/>
        <end position="54"/>
    </location>
</feature>
<feature type="signal peptide" evidence="2">
    <location>
        <begin position="1"/>
        <end position="30"/>
    </location>
</feature>
<dbReference type="RefSeq" id="WP_209335054.1">
    <property type="nucleotide sequence ID" value="NZ_JAGIYY010000002.1"/>
</dbReference>
<dbReference type="InterPro" id="IPR006696">
    <property type="entry name" value="DUF423"/>
</dbReference>
<evidence type="ECO:0000313" key="4">
    <source>
        <dbReference type="Proteomes" id="UP000666240"/>
    </source>
</evidence>
<keyword evidence="1" id="KW-1133">Transmembrane helix</keyword>
<dbReference type="AlphaFoldDB" id="A0A8J7R0T4"/>
<keyword evidence="4" id="KW-1185">Reference proteome</keyword>
<reference evidence="3" key="1">
    <citation type="submission" date="2021-03" db="EMBL/GenBank/DDBJ databases">
        <title>Genome sequencing and assembly of Tianweitania sediminis.</title>
        <authorList>
            <person name="Chhetri G."/>
        </authorList>
    </citation>
    <scope>NUCLEOTIDE SEQUENCE</scope>
    <source>
        <strain evidence="3">Z8</strain>
    </source>
</reference>
<comment type="caution">
    <text evidence="3">The sequence shown here is derived from an EMBL/GenBank/DDBJ whole genome shotgun (WGS) entry which is preliminary data.</text>
</comment>
<gene>
    <name evidence="3" type="ORF">J5Y06_10435</name>
</gene>
<feature type="transmembrane region" description="Helical" evidence="1">
    <location>
        <begin position="92"/>
        <end position="114"/>
    </location>
</feature>
<organism evidence="3 4">
    <name type="scientific">Tianweitania sediminis</name>
    <dbReference type="NCBI Taxonomy" id="1502156"/>
    <lineage>
        <taxon>Bacteria</taxon>
        <taxon>Pseudomonadati</taxon>
        <taxon>Pseudomonadota</taxon>
        <taxon>Alphaproteobacteria</taxon>
        <taxon>Hyphomicrobiales</taxon>
        <taxon>Phyllobacteriaceae</taxon>
        <taxon>Tianweitania</taxon>
    </lineage>
</organism>
<dbReference type="EMBL" id="JAGIYY010000002">
    <property type="protein sequence ID" value="MBP0439067.1"/>
    <property type="molecule type" value="Genomic_DNA"/>
</dbReference>
<proteinExistence type="predicted"/>
<feature type="transmembrane region" description="Helical" evidence="1">
    <location>
        <begin position="66"/>
        <end position="86"/>
    </location>
</feature>
<evidence type="ECO:0000313" key="3">
    <source>
        <dbReference type="EMBL" id="MBP0439067.1"/>
    </source>
</evidence>
<feature type="chain" id="PRO_5035212644" evidence="2">
    <location>
        <begin position="31"/>
        <end position="119"/>
    </location>
</feature>
<sequence length="119" mass="11988">MTGTISRPLCVAAALSGAAGVVFSAIAAHAGGGSLGTAASFLLMHSPAILAVGLVEVGKPMRLSAWLLFAGLTLFAGDLIARHFGMDRLFPLAAPTGGTMMIFGWIAIGLAALLPRARA</sequence>
<dbReference type="Proteomes" id="UP000666240">
    <property type="component" value="Unassembled WGS sequence"/>
</dbReference>
<evidence type="ECO:0000256" key="1">
    <source>
        <dbReference type="SAM" id="Phobius"/>
    </source>
</evidence>